<proteinExistence type="predicted"/>
<keyword evidence="2" id="KW-1185">Reference proteome</keyword>
<evidence type="ECO:0000313" key="2">
    <source>
        <dbReference type="Proteomes" id="UP000184164"/>
    </source>
</evidence>
<dbReference type="InterPro" id="IPR009057">
    <property type="entry name" value="Homeodomain-like_sf"/>
</dbReference>
<dbReference type="STRING" id="1484053.SAMN05444274_105180"/>
<dbReference type="PANTHER" id="PTHR33609:SF1">
    <property type="entry name" value="TRANSPOSASE"/>
    <property type="match status" value="1"/>
</dbReference>
<dbReference type="SUPFAM" id="SSF46689">
    <property type="entry name" value="Homeodomain-like"/>
    <property type="match status" value="1"/>
</dbReference>
<dbReference type="Gene3D" id="1.10.10.60">
    <property type="entry name" value="Homeodomain-like"/>
    <property type="match status" value="1"/>
</dbReference>
<dbReference type="InterPro" id="IPR052546">
    <property type="entry name" value="Transposase_8_domain"/>
</dbReference>
<reference evidence="1 2" key="1">
    <citation type="submission" date="2016-11" db="EMBL/GenBank/DDBJ databases">
        <authorList>
            <person name="Jaros S."/>
            <person name="Januszkiewicz K."/>
            <person name="Wedrychowicz H."/>
        </authorList>
    </citation>
    <scope>NUCLEOTIDE SEQUENCE [LARGE SCALE GENOMIC DNA]</scope>
    <source>
        <strain evidence="1 2">DSM 26910</strain>
    </source>
</reference>
<evidence type="ECO:0000313" key="1">
    <source>
        <dbReference type="EMBL" id="SHF42766.1"/>
    </source>
</evidence>
<dbReference type="PANTHER" id="PTHR33609">
    <property type="entry name" value="LOW CALCIUM RESPONSE LOCUS PROTEIN S"/>
    <property type="match status" value="1"/>
</dbReference>
<dbReference type="GO" id="GO:0006313">
    <property type="term" value="P:DNA transposition"/>
    <property type="evidence" value="ECO:0007669"/>
    <property type="project" value="InterPro"/>
</dbReference>
<dbReference type="EMBL" id="FQUM01000005">
    <property type="protein sequence ID" value="SHF42766.1"/>
    <property type="molecule type" value="Genomic_DNA"/>
</dbReference>
<dbReference type="GO" id="GO:0004803">
    <property type="term" value="F:transposase activity"/>
    <property type="evidence" value="ECO:0007669"/>
    <property type="project" value="InterPro"/>
</dbReference>
<dbReference type="Proteomes" id="UP000184164">
    <property type="component" value="Unassembled WGS sequence"/>
</dbReference>
<dbReference type="OrthoDB" id="1495855at2"/>
<dbReference type="Pfam" id="PF01527">
    <property type="entry name" value="HTH_Tnp_1"/>
    <property type="match status" value="1"/>
</dbReference>
<dbReference type="InterPro" id="IPR002514">
    <property type="entry name" value="Transposase_8"/>
</dbReference>
<dbReference type="GO" id="GO:0003677">
    <property type="term" value="F:DNA binding"/>
    <property type="evidence" value="ECO:0007669"/>
    <property type="project" value="InterPro"/>
</dbReference>
<accession>A0A1M5BJY4</accession>
<dbReference type="AlphaFoldDB" id="A0A1M5BJY4"/>
<dbReference type="RefSeq" id="WP_073002035.1">
    <property type="nucleotide sequence ID" value="NZ_FQUM01000005.1"/>
</dbReference>
<protein>
    <submittedName>
        <fullName evidence="1">Putative transposase</fullName>
    </submittedName>
</protein>
<organism evidence="1 2">
    <name type="scientific">Mariniphaga anaerophila</name>
    <dbReference type="NCBI Taxonomy" id="1484053"/>
    <lineage>
        <taxon>Bacteria</taxon>
        <taxon>Pseudomonadati</taxon>
        <taxon>Bacteroidota</taxon>
        <taxon>Bacteroidia</taxon>
        <taxon>Marinilabiliales</taxon>
        <taxon>Prolixibacteraceae</taxon>
        <taxon>Mariniphaga</taxon>
    </lineage>
</organism>
<name>A0A1M5BJY4_9BACT</name>
<sequence length="90" mass="10763">MSKKRFKESEIQRILQEYKDGTPIQQIINNYGISQATFYNWKAKYSRPTMADIQSFNKLKEDHDRLKRMFADLSMENLLLKTQLKSKESQ</sequence>
<gene>
    <name evidence="1" type="ORF">SAMN05444274_105180</name>
</gene>